<dbReference type="OrthoDB" id="9928454at2"/>
<evidence type="ECO:0000313" key="1">
    <source>
        <dbReference type="EMBL" id="OAS22483.1"/>
    </source>
</evidence>
<gene>
    <name evidence="1" type="ORF">A5481_18990</name>
</gene>
<proteinExistence type="predicted"/>
<dbReference type="EMBL" id="LWHQ01000038">
    <property type="protein sequence ID" value="OAS22483.1"/>
    <property type="molecule type" value="Genomic_DNA"/>
</dbReference>
<protein>
    <submittedName>
        <fullName evidence="1">Uncharacterized protein</fullName>
    </submittedName>
</protein>
<dbReference type="Proteomes" id="UP000078316">
    <property type="component" value="Unassembled WGS sequence"/>
</dbReference>
<dbReference type="RefSeq" id="WP_048431739.1">
    <property type="nucleotide sequence ID" value="NZ_LWHQ01000038.1"/>
</dbReference>
<name>A0A179S608_9HYPH</name>
<dbReference type="STRING" id="427683.A5481_18990"/>
<evidence type="ECO:0000313" key="2">
    <source>
        <dbReference type="Proteomes" id="UP000078316"/>
    </source>
</evidence>
<reference evidence="1 2" key="1">
    <citation type="submission" date="2016-04" db="EMBL/GenBank/DDBJ databases">
        <authorList>
            <person name="Evans L.H."/>
            <person name="Alamgir A."/>
            <person name="Owens N."/>
            <person name="Weber N.D."/>
            <person name="Virtaneva K."/>
            <person name="Barbian K."/>
            <person name="Babar A."/>
            <person name="Rosenke K."/>
        </authorList>
    </citation>
    <scope>NUCLEOTIDE SEQUENCE [LARGE SCALE GENOMIC DNA]</scope>
    <source>
        <strain evidence="1 2">PMB02</strain>
    </source>
</reference>
<organism evidence="1 2">
    <name type="scientific">Methylobacterium platani</name>
    <dbReference type="NCBI Taxonomy" id="427683"/>
    <lineage>
        <taxon>Bacteria</taxon>
        <taxon>Pseudomonadati</taxon>
        <taxon>Pseudomonadota</taxon>
        <taxon>Alphaproteobacteria</taxon>
        <taxon>Hyphomicrobiales</taxon>
        <taxon>Methylobacteriaceae</taxon>
        <taxon>Methylobacterium</taxon>
    </lineage>
</organism>
<sequence length="181" mass="19662">MTTESFELVSAGETCWSRGLDPDDLILILEERDAAGEKVGGTRIATFPNMRFMDSLAPRLAKLCQGTAQAELDKAGGVPPRAPATGPQPHARLGDDVVVCDFDWRNPKLAWPGTWLFHDIKRNRPLFQARKRDIGDDPPVEVLVALLLAFAAGERAGREDGRDEGRAALAGDMRKLMGVGA</sequence>
<dbReference type="AlphaFoldDB" id="A0A179S608"/>
<comment type="caution">
    <text evidence="1">The sequence shown here is derived from an EMBL/GenBank/DDBJ whole genome shotgun (WGS) entry which is preliminary data.</text>
</comment>
<accession>A0A179S608</accession>